<reference evidence="1" key="1">
    <citation type="submission" date="2019-11" db="EMBL/GenBank/DDBJ databases">
        <title>Bipolaris sorokiniana Genome sequencing.</title>
        <authorList>
            <person name="Wang H."/>
        </authorList>
    </citation>
    <scope>NUCLEOTIDE SEQUENCE</scope>
</reference>
<organism evidence="1 2">
    <name type="scientific">Cochliobolus sativus</name>
    <name type="common">Common root rot and spot blotch fungus</name>
    <name type="synonym">Bipolaris sorokiniana</name>
    <dbReference type="NCBI Taxonomy" id="45130"/>
    <lineage>
        <taxon>Eukaryota</taxon>
        <taxon>Fungi</taxon>
        <taxon>Dikarya</taxon>
        <taxon>Ascomycota</taxon>
        <taxon>Pezizomycotina</taxon>
        <taxon>Dothideomycetes</taxon>
        <taxon>Pleosporomycetidae</taxon>
        <taxon>Pleosporales</taxon>
        <taxon>Pleosporineae</taxon>
        <taxon>Pleosporaceae</taxon>
        <taxon>Bipolaris</taxon>
    </lineage>
</organism>
<comment type="caution">
    <text evidence="1">The sequence shown here is derived from an EMBL/GenBank/DDBJ whole genome shotgun (WGS) entry which is preliminary data.</text>
</comment>
<sequence>MAVILAEALWTGLLAPQAGRSKLSTSSWHARQSLGPSLQGTRISHPLRQGALFILSGSPGLDDRGSGIGDNAVALGHGRIYQTHVLL</sequence>
<evidence type="ECO:0000313" key="2">
    <source>
        <dbReference type="Proteomes" id="UP000624244"/>
    </source>
</evidence>
<evidence type="ECO:0000313" key="1">
    <source>
        <dbReference type="EMBL" id="KAF5854694.1"/>
    </source>
</evidence>
<gene>
    <name evidence="1" type="ORF">GGP41_007450</name>
</gene>
<accession>A0A8H5ZT56</accession>
<dbReference type="EMBL" id="WNKQ01000001">
    <property type="protein sequence ID" value="KAF5854694.1"/>
    <property type="molecule type" value="Genomic_DNA"/>
</dbReference>
<name>A0A8H5ZT56_COCSA</name>
<dbReference type="Proteomes" id="UP000624244">
    <property type="component" value="Unassembled WGS sequence"/>
</dbReference>
<dbReference type="AlphaFoldDB" id="A0A8H5ZT56"/>
<proteinExistence type="predicted"/>
<protein>
    <submittedName>
        <fullName evidence="1">Uncharacterized protein</fullName>
    </submittedName>
</protein>